<dbReference type="Proteomes" id="UP000315540">
    <property type="component" value="Unassembled WGS sequence"/>
</dbReference>
<comment type="caution">
    <text evidence="2">The sequence shown here is derived from an EMBL/GenBank/DDBJ whole genome shotgun (WGS) entry which is preliminary data.</text>
</comment>
<gene>
    <name evidence="2" type="ORF">FHK87_04155</name>
</gene>
<dbReference type="AlphaFoldDB" id="A0A504J899"/>
<evidence type="ECO:0000313" key="3">
    <source>
        <dbReference type="Proteomes" id="UP000315540"/>
    </source>
</evidence>
<dbReference type="InterPro" id="IPR021109">
    <property type="entry name" value="Peptidase_aspartic_dom_sf"/>
</dbReference>
<dbReference type="GO" id="GO:0006508">
    <property type="term" value="P:proteolysis"/>
    <property type="evidence" value="ECO:0007669"/>
    <property type="project" value="UniProtKB-KW"/>
</dbReference>
<dbReference type="Pfam" id="PF13650">
    <property type="entry name" value="Asp_protease_2"/>
    <property type="match status" value="1"/>
</dbReference>
<evidence type="ECO:0000313" key="2">
    <source>
        <dbReference type="EMBL" id="TPN86804.1"/>
    </source>
</evidence>
<keyword evidence="3" id="KW-1185">Reference proteome</keyword>
<accession>A0A504J899</accession>
<dbReference type="RefSeq" id="WP_140590214.1">
    <property type="nucleotide sequence ID" value="NZ_VFWZ01000002.1"/>
</dbReference>
<dbReference type="GO" id="GO:0008233">
    <property type="term" value="F:peptidase activity"/>
    <property type="evidence" value="ECO:0007669"/>
    <property type="project" value="UniProtKB-KW"/>
</dbReference>
<organism evidence="2 3">
    <name type="scientific">Aquimarina algicola</name>
    <dbReference type="NCBI Taxonomy" id="2589995"/>
    <lineage>
        <taxon>Bacteria</taxon>
        <taxon>Pseudomonadati</taxon>
        <taxon>Bacteroidota</taxon>
        <taxon>Flavobacteriia</taxon>
        <taxon>Flavobacteriales</taxon>
        <taxon>Flavobacteriaceae</taxon>
        <taxon>Aquimarina</taxon>
    </lineage>
</organism>
<dbReference type="PROSITE" id="PS51257">
    <property type="entry name" value="PROKAR_LIPOPROTEIN"/>
    <property type="match status" value="1"/>
</dbReference>
<dbReference type="OrthoDB" id="7433208at2"/>
<reference evidence="2 3" key="1">
    <citation type="submission" date="2019-06" db="EMBL/GenBank/DDBJ databases">
        <authorList>
            <person name="Meng X."/>
        </authorList>
    </citation>
    <scope>NUCLEOTIDE SEQUENCE [LARGE SCALE GENOMIC DNA]</scope>
    <source>
        <strain evidence="2 3">M625</strain>
    </source>
</reference>
<name>A0A504J899_9FLAO</name>
<proteinExistence type="predicted"/>
<keyword evidence="1" id="KW-0732">Signal</keyword>
<dbReference type="InterPro" id="IPR034122">
    <property type="entry name" value="Retropepsin-like_bacterial"/>
</dbReference>
<dbReference type="SUPFAM" id="SSF50630">
    <property type="entry name" value="Acid proteases"/>
    <property type="match status" value="1"/>
</dbReference>
<dbReference type="CDD" id="cd05483">
    <property type="entry name" value="retropepsin_like_bacteria"/>
    <property type="match status" value="1"/>
</dbReference>
<feature type="chain" id="PRO_5021507221" evidence="1">
    <location>
        <begin position="22"/>
        <end position="180"/>
    </location>
</feature>
<protein>
    <submittedName>
        <fullName evidence="2">Acid protease</fullName>
    </submittedName>
</protein>
<feature type="signal peptide" evidence="1">
    <location>
        <begin position="1"/>
        <end position="21"/>
    </location>
</feature>
<dbReference type="Gene3D" id="2.40.70.10">
    <property type="entry name" value="Acid Proteases"/>
    <property type="match status" value="1"/>
</dbReference>
<sequence length="180" mass="19514">MRRTLKMLTVLTLTATITSCAQSNNINENKTTVLEFNLEKSLLANGYIKVPMTKEISGHLQLKGSINGVKGIFILDTGAGATVIERTQKEKFKMKAINTDNVATGAGGSGIAMQDSKNNELILSSLKMENKSLTLMDLGYVNNAFETLGIKKIDGVIGADVLTKGDAIIDYVNLILYLKR</sequence>
<evidence type="ECO:0000256" key="1">
    <source>
        <dbReference type="SAM" id="SignalP"/>
    </source>
</evidence>
<keyword evidence="2" id="KW-0378">Hydrolase</keyword>
<dbReference type="EMBL" id="VFWZ01000002">
    <property type="protein sequence ID" value="TPN86804.1"/>
    <property type="molecule type" value="Genomic_DNA"/>
</dbReference>
<keyword evidence="2" id="KW-0645">Protease</keyword>